<evidence type="ECO:0000313" key="2">
    <source>
        <dbReference type="EMBL" id="QCQ84905.1"/>
    </source>
</evidence>
<dbReference type="Proteomes" id="UP000322566">
    <property type="component" value="Segment"/>
</dbReference>
<protein>
    <submittedName>
        <fullName evidence="2">Replication initiator protein</fullName>
    </submittedName>
</protein>
<dbReference type="EMBL" id="MK249187">
    <property type="protein sequence ID" value="QCQ84905.1"/>
    <property type="molecule type" value="Genomic_DNA"/>
</dbReference>
<reference evidence="2" key="1">
    <citation type="submission" date="2018-12" db="EMBL/GenBank/DDBJ databases">
        <title>Singled stranded DNA viruses identified in blackflies (Austrosimulium ungulatum) sampled in New Zealand.</title>
        <authorList>
            <person name="Kraberger S."/>
            <person name="Fontenele R.S."/>
            <person name="Schmidlin K."/>
            <person name="Walters M."/>
            <person name="Varsani A."/>
        </authorList>
    </citation>
    <scope>NUCLEOTIDE SEQUENCE [LARGE SCALE GENOMIC DNA]</scope>
    <source>
        <strain evidence="2">120</strain>
    </source>
</reference>
<feature type="domain" description="Replication-associated protein ORF2/G2P" evidence="1">
    <location>
        <begin position="69"/>
        <end position="190"/>
    </location>
</feature>
<organism evidence="2">
    <name type="scientific">Blackfly microvirus SF02</name>
    <dbReference type="NCBI Taxonomy" id="2576452"/>
    <lineage>
        <taxon>Viruses</taxon>
        <taxon>Monodnaviria</taxon>
        <taxon>Sangervirae</taxon>
        <taxon>Phixviricota</taxon>
        <taxon>Malgrandaviricetes</taxon>
        <taxon>Petitvirales</taxon>
        <taxon>Microviridae</taxon>
        <taxon>Microvirus</taxon>
    </lineage>
</organism>
<dbReference type="InterPro" id="IPR056906">
    <property type="entry name" value="ORF2/G2P_dom"/>
</dbReference>
<evidence type="ECO:0000259" key="1">
    <source>
        <dbReference type="Pfam" id="PF23343"/>
    </source>
</evidence>
<dbReference type="Pfam" id="PF23343">
    <property type="entry name" value="REP_ORF2-G2P"/>
    <property type="match status" value="1"/>
</dbReference>
<accession>A0A4P8PSG9</accession>
<name>A0A4P8PSG9_9VIRU</name>
<sequence>MTCLYPIKAYRSRERTATGGYGITFNPHRSLVEGSSFCVPCGKCPGCRVDRSRAWALRCMHEAQLHPENSFVTLTFDDKNLPDDYSVRPSDIQNFFKRLIDANPHKKIRRFTCGEYGEENLRPHYHALIFNHSFSDKILYSKKTNKLNPLQPIKLYTSPTLSKLWPYGHATTGDLTYQSAAYCARYTIKKIGGDLAPLHYERVHPLTGKLCQVLPEFATQSRRPGLGAGWFDLYKSDLYPSDFLTVDGKKHAVPKYYVLKLQEEEQIRIKRRRKALSLKTRADSTPARLKVRETVLLSKLKMLKRNLK</sequence>
<proteinExistence type="predicted"/>